<keyword evidence="4" id="KW-1185">Reference proteome</keyword>
<dbReference type="AlphaFoldDB" id="A0AAD5I8J8"/>
<dbReference type="GO" id="GO:0005684">
    <property type="term" value="C:U2-type spliceosomal complex"/>
    <property type="evidence" value="ECO:0007669"/>
    <property type="project" value="TreeGrafter"/>
</dbReference>
<dbReference type="PANTHER" id="PTHR31809:SF0">
    <property type="entry name" value="BUD13 HOMOLOG"/>
    <property type="match status" value="1"/>
</dbReference>
<dbReference type="EMBL" id="JAJSOW010000108">
    <property type="protein sequence ID" value="KAI9154599.1"/>
    <property type="molecule type" value="Genomic_DNA"/>
</dbReference>
<evidence type="ECO:0000256" key="1">
    <source>
        <dbReference type="ARBA" id="ARBA00011069"/>
    </source>
</evidence>
<evidence type="ECO:0000313" key="3">
    <source>
        <dbReference type="EMBL" id="KAI9154599.1"/>
    </source>
</evidence>
<dbReference type="PANTHER" id="PTHR31809">
    <property type="entry name" value="BUD13 HOMOLOG"/>
    <property type="match status" value="1"/>
</dbReference>
<feature type="region of interest" description="Disordered" evidence="2">
    <location>
        <begin position="92"/>
        <end position="123"/>
    </location>
</feature>
<dbReference type="GO" id="GO:0000398">
    <property type="term" value="P:mRNA splicing, via spliceosome"/>
    <property type="evidence" value="ECO:0007669"/>
    <property type="project" value="TreeGrafter"/>
</dbReference>
<feature type="region of interest" description="Disordered" evidence="2">
    <location>
        <begin position="1"/>
        <end position="28"/>
    </location>
</feature>
<gene>
    <name evidence="3" type="ORF">LWI28_028607</name>
</gene>
<reference evidence="3" key="1">
    <citation type="journal article" date="2022" name="Plant J.">
        <title>Strategies of tolerance reflected in two North American maple genomes.</title>
        <authorList>
            <person name="McEvoy S.L."/>
            <person name="Sezen U.U."/>
            <person name="Trouern-Trend A."/>
            <person name="McMahon S.M."/>
            <person name="Schaberg P.G."/>
            <person name="Yang J."/>
            <person name="Wegrzyn J.L."/>
            <person name="Swenson N.G."/>
        </authorList>
    </citation>
    <scope>NUCLEOTIDE SEQUENCE</scope>
    <source>
        <strain evidence="3">91603</strain>
    </source>
</reference>
<name>A0AAD5I8J8_ACENE</name>
<dbReference type="Pfam" id="PF09736">
    <property type="entry name" value="Bud13"/>
    <property type="match status" value="1"/>
</dbReference>
<feature type="compositionally biased region" description="Polar residues" evidence="2">
    <location>
        <begin position="1"/>
        <end position="17"/>
    </location>
</feature>
<evidence type="ECO:0000313" key="4">
    <source>
        <dbReference type="Proteomes" id="UP001064489"/>
    </source>
</evidence>
<dbReference type="Proteomes" id="UP001064489">
    <property type="component" value="Chromosome 11"/>
</dbReference>
<sequence length="123" mass="13632">MPNESITSEVSLSENPQPSSPVPTPLECGQFRDCPPLPGILDDGTTTGQGAEAVYHDKITGACISKDDYYISKQKKLEPKLELEWGKGLAQKREAQARPEELELEKDKPFACTRDDPELDKML</sequence>
<organism evidence="3 4">
    <name type="scientific">Acer negundo</name>
    <name type="common">Box elder</name>
    <dbReference type="NCBI Taxonomy" id="4023"/>
    <lineage>
        <taxon>Eukaryota</taxon>
        <taxon>Viridiplantae</taxon>
        <taxon>Streptophyta</taxon>
        <taxon>Embryophyta</taxon>
        <taxon>Tracheophyta</taxon>
        <taxon>Spermatophyta</taxon>
        <taxon>Magnoliopsida</taxon>
        <taxon>eudicotyledons</taxon>
        <taxon>Gunneridae</taxon>
        <taxon>Pentapetalae</taxon>
        <taxon>rosids</taxon>
        <taxon>malvids</taxon>
        <taxon>Sapindales</taxon>
        <taxon>Sapindaceae</taxon>
        <taxon>Hippocastanoideae</taxon>
        <taxon>Acereae</taxon>
        <taxon>Acer</taxon>
    </lineage>
</organism>
<dbReference type="GO" id="GO:0003723">
    <property type="term" value="F:RNA binding"/>
    <property type="evidence" value="ECO:0007669"/>
    <property type="project" value="TreeGrafter"/>
</dbReference>
<comment type="similarity">
    <text evidence="1">Belongs to the CWC26 family.</text>
</comment>
<protein>
    <submittedName>
        <fullName evidence="3">Uncharacterized protein</fullName>
    </submittedName>
</protein>
<comment type="caution">
    <text evidence="3">The sequence shown here is derived from an EMBL/GenBank/DDBJ whole genome shotgun (WGS) entry which is preliminary data.</text>
</comment>
<dbReference type="InterPro" id="IPR018609">
    <property type="entry name" value="Bud13"/>
</dbReference>
<evidence type="ECO:0000256" key="2">
    <source>
        <dbReference type="SAM" id="MobiDB-lite"/>
    </source>
</evidence>
<dbReference type="InterPro" id="IPR051112">
    <property type="entry name" value="CWC26_splicing_factor"/>
</dbReference>
<accession>A0AAD5I8J8</accession>
<dbReference type="GO" id="GO:0070274">
    <property type="term" value="C:RES complex"/>
    <property type="evidence" value="ECO:0007669"/>
    <property type="project" value="TreeGrafter"/>
</dbReference>
<proteinExistence type="inferred from homology"/>
<reference evidence="3" key="2">
    <citation type="submission" date="2023-02" db="EMBL/GenBank/DDBJ databases">
        <authorList>
            <person name="Swenson N.G."/>
            <person name="Wegrzyn J.L."/>
            <person name="Mcevoy S.L."/>
        </authorList>
    </citation>
    <scope>NUCLEOTIDE SEQUENCE</scope>
    <source>
        <strain evidence="3">91603</strain>
        <tissue evidence="3">Leaf</tissue>
    </source>
</reference>